<proteinExistence type="predicted"/>
<evidence type="ECO:0000313" key="1">
    <source>
        <dbReference type="EMBL" id="TDH70865.1"/>
    </source>
</evidence>
<evidence type="ECO:0000313" key="2">
    <source>
        <dbReference type="Proteomes" id="UP000294530"/>
    </source>
</evidence>
<dbReference type="EMBL" id="SHOA02000001">
    <property type="protein sequence ID" value="TDH70865.1"/>
    <property type="molecule type" value="Genomic_DNA"/>
</dbReference>
<dbReference type="GeneID" id="94349347"/>
<dbReference type="RefSeq" id="XP_067820364.1">
    <property type="nucleotide sequence ID" value="XM_067963676.1"/>
</dbReference>
<comment type="caution">
    <text evidence="1">The sequence shown here is derived from an EMBL/GenBank/DDBJ whole genome shotgun (WGS) entry which is preliminary data.</text>
</comment>
<dbReference type="OrthoDB" id="124407at2759"/>
<keyword evidence="2" id="KW-1185">Reference proteome</keyword>
<dbReference type="Gene3D" id="1.20.1270.10">
    <property type="match status" value="1"/>
</dbReference>
<accession>A0A976FPQ7</accession>
<reference evidence="1 2" key="1">
    <citation type="journal article" date="2021" name="Genome Biol.">
        <title>AFLAP: assembly-free linkage analysis pipeline using k-mers from genome sequencing data.</title>
        <authorList>
            <person name="Fletcher K."/>
            <person name="Zhang L."/>
            <person name="Gil J."/>
            <person name="Han R."/>
            <person name="Cavanaugh K."/>
            <person name="Michelmore R."/>
        </authorList>
    </citation>
    <scope>NUCLEOTIDE SEQUENCE [LARGE SCALE GENOMIC DNA]</scope>
    <source>
        <strain evidence="1 2">SF5</strain>
    </source>
</reference>
<dbReference type="SUPFAM" id="SSF100934">
    <property type="entry name" value="Heat shock protein 70kD (HSP70), C-terminal subdomain"/>
    <property type="match status" value="1"/>
</dbReference>
<dbReference type="InterPro" id="IPR029048">
    <property type="entry name" value="HSP70_C_sf"/>
</dbReference>
<dbReference type="KEGG" id="blac:94349347"/>
<protein>
    <submittedName>
        <fullName evidence="1">Uncharacterized protein</fullName>
    </submittedName>
</protein>
<sequence>MVTETINWLDANQLIEKKEYKSKQKELEAGAVTSVHGGGVPAGPVSQIQRIVGTFLLVALVVVSKAY</sequence>
<gene>
    <name evidence="1" type="ORF">CCR75_005597</name>
</gene>
<organism evidence="1 2">
    <name type="scientific">Bremia lactucae</name>
    <name type="common">Lettuce downy mildew</name>
    <dbReference type="NCBI Taxonomy" id="4779"/>
    <lineage>
        <taxon>Eukaryota</taxon>
        <taxon>Sar</taxon>
        <taxon>Stramenopiles</taxon>
        <taxon>Oomycota</taxon>
        <taxon>Peronosporomycetes</taxon>
        <taxon>Peronosporales</taxon>
        <taxon>Peronosporaceae</taxon>
        <taxon>Bremia</taxon>
    </lineage>
</organism>
<name>A0A976FPQ7_BRELC</name>
<dbReference type="Proteomes" id="UP000294530">
    <property type="component" value="Unassembled WGS sequence"/>
</dbReference>
<dbReference type="AlphaFoldDB" id="A0A976FPQ7"/>